<sequence>MAIIERESERLAVVGMGALCPIGNDVPTAWRRLLNGEHGIRISEFPEYPHSSVKVAGVVENFEEQDREKIFIEGNIIDPSDFEFYDISTFGGLEVARQAYAPYTVFVEENGRLVPRLNPKIFHPERVGLVVAIEGGGTVRSAINTHERIMKKNAKGEQLGLKAEDEDIIRGLVDTILGAERRTFGLNGEALLVGDACASGIEATIVARRMLLDSEDELDAVLVIGTEWSNHYVPRSQFERITALSSISDPNRTPRPFDKGADGFVIGDMSAAIFMTKADFALRNQLEVLAWHLGAGAYEEAYSMTSPLPNGEGTYNAYQRLLDKRVGGVRIRDMRKKSPFYIEAHGTGTGGDGVEAIGIRRTTDELDGEFAGFSSTKGATGHGTSAAAVLEGVFCVQALREGVMPPNIKCNDPIDEVNGMPLIREATPADIEFVDNLSNGFGGHQRAESYQSVRSTR</sequence>
<dbReference type="GO" id="GO:0006633">
    <property type="term" value="P:fatty acid biosynthetic process"/>
    <property type="evidence" value="ECO:0007669"/>
    <property type="project" value="TreeGrafter"/>
</dbReference>
<dbReference type="SUPFAM" id="SSF53901">
    <property type="entry name" value="Thiolase-like"/>
    <property type="match status" value="2"/>
</dbReference>
<evidence type="ECO:0000313" key="6">
    <source>
        <dbReference type="Proteomes" id="UP000176527"/>
    </source>
</evidence>
<dbReference type="Pfam" id="PF00109">
    <property type="entry name" value="ketoacyl-synt"/>
    <property type="match status" value="1"/>
</dbReference>
<proteinExistence type="inferred from homology"/>
<dbReference type="EMBL" id="MFDE01000011">
    <property type="protein sequence ID" value="OGE38800.1"/>
    <property type="molecule type" value="Genomic_DNA"/>
</dbReference>
<evidence type="ECO:0000256" key="2">
    <source>
        <dbReference type="ARBA" id="ARBA00022679"/>
    </source>
</evidence>
<dbReference type="InterPro" id="IPR020841">
    <property type="entry name" value="PKS_Beta-ketoAc_synthase_dom"/>
</dbReference>
<dbReference type="GO" id="GO:0004315">
    <property type="term" value="F:3-oxoacyl-[acyl-carrier-protein] synthase activity"/>
    <property type="evidence" value="ECO:0007669"/>
    <property type="project" value="TreeGrafter"/>
</dbReference>
<dbReference type="Proteomes" id="UP000176527">
    <property type="component" value="Unassembled WGS sequence"/>
</dbReference>
<dbReference type="Pfam" id="PF02801">
    <property type="entry name" value="Ketoacyl-synt_C"/>
    <property type="match status" value="1"/>
</dbReference>
<comment type="caution">
    <text evidence="5">The sequence shown here is derived from an EMBL/GenBank/DDBJ whole genome shotgun (WGS) entry which is preliminary data.</text>
</comment>
<dbReference type="SMART" id="SM00825">
    <property type="entry name" value="PKS_KS"/>
    <property type="match status" value="1"/>
</dbReference>
<evidence type="ECO:0000259" key="4">
    <source>
        <dbReference type="PROSITE" id="PS52004"/>
    </source>
</evidence>
<dbReference type="InterPro" id="IPR014030">
    <property type="entry name" value="Ketoacyl_synth_N"/>
</dbReference>
<gene>
    <name evidence="5" type="ORF">A3F00_02285</name>
</gene>
<dbReference type="InterPro" id="IPR000794">
    <property type="entry name" value="Beta-ketoacyl_synthase"/>
</dbReference>
<evidence type="ECO:0000256" key="3">
    <source>
        <dbReference type="RuleBase" id="RU003694"/>
    </source>
</evidence>
<reference evidence="5 6" key="1">
    <citation type="journal article" date="2016" name="Nat. Commun.">
        <title>Thousands of microbial genomes shed light on interconnected biogeochemical processes in an aquifer system.</title>
        <authorList>
            <person name="Anantharaman K."/>
            <person name="Brown C.T."/>
            <person name="Hug L.A."/>
            <person name="Sharon I."/>
            <person name="Castelle C.J."/>
            <person name="Probst A.J."/>
            <person name="Thomas B.C."/>
            <person name="Singh A."/>
            <person name="Wilkins M.J."/>
            <person name="Karaoz U."/>
            <person name="Brodie E.L."/>
            <person name="Williams K.H."/>
            <person name="Hubbard S.S."/>
            <person name="Banfield J.F."/>
        </authorList>
    </citation>
    <scope>NUCLEOTIDE SEQUENCE [LARGE SCALE GENOMIC DNA]</scope>
</reference>
<dbReference type="InterPro" id="IPR016039">
    <property type="entry name" value="Thiolase-like"/>
</dbReference>
<feature type="domain" description="Ketosynthase family 3 (KS3)" evidence="4">
    <location>
        <begin position="8"/>
        <end position="452"/>
    </location>
</feature>
<dbReference type="GO" id="GO:0005829">
    <property type="term" value="C:cytosol"/>
    <property type="evidence" value="ECO:0007669"/>
    <property type="project" value="TreeGrafter"/>
</dbReference>
<name>A0A1F5KDC8_9BACT</name>
<dbReference type="Gene3D" id="3.40.47.10">
    <property type="match status" value="2"/>
</dbReference>
<comment type="similarity">
    <text evidence="1 3">Belongs to the thiolase-like superfamily. Beta-ketoacyl-ACP synthases family.</text>
</comment>
<keyword evidence="2 3" id="KW-0808">Transferase</keyword>
<evidence type="ECO:0000256" key="1">
    <source>
        <dbReference type="ARBA" id="ARBA00008467"/>
    </source>
</evidence>
<evidence type="ECO:0000313" key="5">
    <source>
        <dbReference type="EMBL" id="OGE38800.1"/>
    </source>
</evidence>
<accession>A0A1F5KDC8</accession>
<dbReference type="InterPro" id="IPR014031">
    <property type="entry name" value="Ketoacyl_synth_C"/>
</dbReference>
<organism evidence="5 6">
    <name type="scientific">Candidatus Daviesbacteria bacterium RIFCSPHIGHO2_12_FULL_37_11</name>
    <dbReference type="NCBI Taxonomy" id="1797777"/>
    <lineage>
        <taxon>Bacteria</taxon>
        <taxon>Candidatus Daviesiibacteriota</taxon>
    </lineage>
</organism>
<dbReference type="AlphaFoldDB" id="A0A1F5KDC8"/>
<protein>
    <recommendedName>
        <fullName evidence="4">Ketosynthase family 3 (KS3) domain-containing protein</fullName>
    </recommendedName>
</protein>
<dbReference type="PANTHER" id="PTHR11712">
    <property type="entry name" value="POLYKETIDE SYNTHASE-RELATED"/>
    <property type="match status" value="1"/>
</dbReference>
<dbReference type="PANTHER" id="PTHR11712:SF336">
    <property type="entry name" value="3-OXOACYL-[ACYL-CARRIER-PROTEIN] SYNTHASE, MITOCHONDRIAL"/>
    <property type="match status" value="1"/>
</dbReference>
<dbReference type="PROSITE" id="PS52004">
    <property type="entry name" value="KS3_2"/>
    <property type="match status" value="1"/>
</dbReference>